<dbReference type="PANTHER" id="PTHR47237">
    <property type="entry name" value="SLL0310 PROTEIN"/>
    <property type="match status" value="1"/>
</dbReference>
<feature type="non-terminal residue" evidence="1">
    <location>
        <position position="1"/>
    </location>
</feature>
<evidence type="ECO:0000313" key="1">
    <source>
        <dbReference type="EMBL" id="CAJ0580338.1"/>
    </source>
</evidence>
<sequence>MLPEPPIFKETYVVGVGEVEFLDGPTEKLWKQWNDQIAIEAWSGDDVSMRTLTPILPTTRCVFARRKDTGDYLGAVTWNEYDGYTFIGGVGRVLWDRATDRWPAGQPHILRAVAEMEPYYRRRNGMIGEQNLIMYMDHWRKFCDYLEPEAFYYLDTTLVSELNPKQFQKLLDFDKYMTGRDRSEFLRLHFGLEKTEGAVVFGDDGNIWGMASVGPTDRPDDHRWKISPIYAETLPAAASLAIRMEKNWAGSQDDHAHVLVQILDLTRGDFELGPVLAKHVKPHKVGVTLYNRNYYNPIRLHNLYVPHNNSGHFDA</sequence>
<proteinExistence type="predicted"/>
<dbReference type="AlphaFoldDB" id="A0AA36G6X9"/>
<dbReference type="InterPro" id="IPR052729">
    <property type="entry name" value="Acyl/Acetyltrans_Enzymes"/>
</dbReference>
<dbReference type="Proteomes" id="UP001177023">
    <property type="component" value="Unassembled WGS sequence"/>
</dbReference>
<reference evidence="1" key="1">
    <citation type="submission" date="2023-06" db="EMBL/GenBank/DDBJ databases">
        <authorList>
            <person name="Delattre M."/>
        </authorList>
    </citation>
    <scope>NUCLEOTIDE SEQUENCE</scope>
    <source>
        <strain evidence="1">AF72</strain>
    </source>
</reference>
<gene>
    <name evidence="1" type="ORF">MSPICULIGERA_LOCUS18536</name>
</gene>
<protein>
    <submittedName>
        <fullName evidence="1">Uncharacterized protein</fullName>
    </submittedName>
</protein>
<dbReference type="Gene3D" id="3.40.630.90">
    <property type="match status" value="1"/>
</dbReference>
<name>A0AA36G6X9_9BILA</name>
<organism evidence="1 2">
    <name type="scientific">Mesorhabditis spiculigera</name>
    <dbReference type="NCBI Taxonomy" id="96644"/>
    <lineage>
        <taxon>Eukaryota</taxon>
        <taxon>Metazoa</taxon>
        <taxon>Ecdysozoa</taxon>
        <taxon>Nematoda</taxon>
        <taxon>Chromadorea</taxon>
        <taxon>Rhabditida</taxon>
        <taxon>Rhabditina</taxon>
        <taxon>Rhabditomorpha</taxon>
        <taxon>Rhabditoidea</taxon>
        <taxon>Rhabditidae</taxon>
        <taxon>Mesorhabditinae</taxon>
        <taxon>Mesorhabditis</taxon>
    </lineage>
</organism>
<dbReference type="EMBL" id="CATQJA010002659">
    <property type="protein sequence ID" value="CAJ0580338.1"/>
    <property type="molecule type" value="Genomic_DNA"/>
</dbReference>
<accession>A0AA36G6X9</accession>
<comment type="caution">
    <text evidence="1">The sequence shown here is derived from an EMBL/GenBank/DDBJ whole genome shotgun (WGS) entry which is preliminary data.</text>
</comment>
<evidence type="ECO:0000313" key="2">
    <source>
        <dbReference type="Proteomes" id="UP001177023"/>
    </source>
</evidence>
<dbReference type="PANTHER" id="PTHR47237:SF1">
    <property type="entry name" value="SLL0310 PROTEIN"/>
    <property type="match status" value="1"/>
</dbReference>
<keyword evidence="2" id="KW-1185">Reference proteome</keyword>